<evidence type="ECO:0000313" key="1">
    <source>
        <dbReference type="EMBL" id="RVX01337.1"/>
    </source>
</evidence>
<organism evidence="1 2">
    <name type="scientific">Vitis vinifera</name>
    <name type="common">Grape</name>
    <dbReference type="NCBI Taxonomy" id="29760"/>
    <lineage>
        <taxon>Eukaryota</taxon>
        <taxon>Viridiplantae</taxon>
        <taxon>Streptophyta</taxon>
        <taxon>Embryophyta</taxon>
        <taxon>Tracheophyta</taxon>
        <taxon>Spermatophyta</taxon>
        <taxon>Magnoliopsida</taxon>
        <taxon>eudicotyledons</taxon>
        <taxon>Gunneridae</taxon>
        <taxon>Pentapetalae</taxon>
        <taxon>rosids</taxon>
        <taxon>Vitales</taxon>
        <taxon>Vitaceae</taxon>
        <taxon>Viteae</taxon>
        <taxon>Vitis</taxon>
    </lineage>
</organism>
<comment type="caution">
    <text evidence="1">The sequence shown here is derived from an EMBL/GenBank/DDBJ whole genome shotgun (WGS) entry which is preliminary data.</text>
</comment>
<protein>
    <submittedName>
        <fullName evidence="1">Uncharacterized protein</fullName>
    </submittedName>
</protein>
<reference evidence="1 2" key="1">
    <citation type="journal article" date="2018" name="PLoS Genet.">
        <title>Population sequencing reveals clonal diversity and ancestral inbreeding in the grapevine cultivar Chardonnay.</title>
        <authorList>
            <person name="Roach M.J."/>
            <person name="Johnson D.L."/>
            <person name="Bohlmann J."/>
            <person name="van Vuuren H.J."/>
            <person name="Jones S.J."/>
            <person name="Pretorius I.S."/>
            <person name="Schmidt S.A."/>
            <person name="Borneman A.R."/>
        </authorList>
    </citation>
    <scope>NUCLEOTIDE SEQUENCE [LARGE SCALE GENOMIC DNA]</scope>
    <source>
        <strain evidence="2">cv. Chardonnay</strain>
        <tissue evidence="1">Leaf</tissue>
    </source>
</reference>
<name>A0A438IXB7_VITVI</name>
<gene>
    <name evidence="1" type="ORF">CK203_031312</name>
</gene>
<accession>A0A438IXB7</accession>
<dbReference type="AlphaFoldDB" id="A0A438IXB7"/>
<dbReference type="EMBL" id="QGNW01000076">
    <property type="protein sequence ID" value="RVX01337.1"/>
    <property type="molecule type" value="Genomic_DNA"/>
</dbReference>
<evidence type="ECO:0000313" key="2">
    <source>
        <dbReference type="Proteomes" id="UP000288805"/>
    </source>
</evidence>
<proteinExistence type="predicted"/>
<dbReference type="Proteomes" id="UP000288805">
    <property type="component" value="Unassembled WGS sequence"/>
</dbReference>
<sequence>MMARRCGAVYRRCVHFCQAYFGDRGFLSRLCSHIFRPAQYLVLDMMRVCLIFPAWVRAASVRPSEFMTFLDHDVAFGLRFIPTEADYRNMERLPKERPHALSDGIIGGLSTTQEAELQRLVRQLRLSDGAPGPSLLR</sequence>